<keyword evidence="2" id="KW-1185">Reference proteome</keyword>
<dbReference type="EMBL" id="JAPNKE010000002">
    <property type="protein sequence ID" value="MCY1009483.1"/>
    <property type="molecule type" value="Genomic_DNA"/>
</dbReference>
<dbReference type="Proteomes" id="UP001150924">
    <property type="component" value="Unassembled WGS sequence"/>
</dbReference>
<organism evidence="1 2">
    <name type="scientific">Nannocystis pusilla</name>
    <dbReference type="NCBI Taxonomy" id="889268"/>
    <lineage>
        <taxon>Bacteria</taxon>
        <taxon>Pseudomonadati</taxon>
        <taxon>Myxococcota</taxon>
        <taxon>Polyangia</taxon>
        <taxon>Nannocystales</taxon>
        <taxon>Nannocystaceae</taxon>
        <taxon>Nannocystis</taxon>
    </lineage>
</organism>
<evidence type="ECO:0000313" key="1">
    <source>
        <dbReference type="EMBL" id="MCY1009483.1"/>
    </source>
</evidence>
<comment type="caution">
    <text evidence="1">The sequence shown here is derived from an EMBL/GenBank/DDBJ whole genome shotgun (WGS) entry which is preliminary data.</text>
</comment>
<name>A0A9X3F118_9BACT</name>
<dbReference type="AlphaFoldDB" id="A0A9X3F118"/>
<dbReference type="RefSeq" id="WP_267772150.1">
    <property type="nucleotide sequence ID" value="NZ_JAPNKE010000002.1"/>
</dbReference>
<evidence type="ECO:0000313" key="2">
    <source>
        <dbReference type="Proteomes" id="UP001150924"/>
    </source>
</evidence>
<accession>A0A9X3F118</accession>
<protein>
    <submittedName>
        <fullName evidence="1">Uncharacterized protein</fullName>
    </submittedName>
</protein>
<sequence length="246" mass="26454">MTTQYTIYLVNNSAQTQQFWCFLATPDELAGDPGVFANSSMSLALSSGQPGINTFTIPVQYVVSAGASNQAVGFGVEIDSSITSNAALGQLWEADYANAPPDMGPKLKLLDSAGAPATAIALKSNAFDEVTNEANGWFSNMSFGIETARGFIGMTWSPSPQQTRTLTPLLKFYVAVGSYGSNQLARWTDISNKSAMLQVPESFQLNEATVTYGADGGWSVTPERRLLRRRAVACMTTRRATPRPRA</sequence>
<gene>
    <name evidence="1" type="ORF">OV079_28745</name>
</gene>
<reference evidence="1" key="1">
    <citation type="submission" date="2022-11" db="EMBL/GenBank/DDBJ databases">
        <title>Minimal conservation of predation-associated metabolite biosynthetic gene clusters underscores biosynthetic potential of Myxococcota including descriptions for ten novel species: Archangium lansinium sp. nov., Myxococcus landrumus sp. nov., Nannocystis bai.</title>
        <authorList>
            <person name="Ahearne A."/>
            <person name="Stevens C."/>
            <person name="Phillips K."/>
        </authorList>
    </citation>
    <scope>NUCLEOTIDE SEQUENCE</scope>
    <source>
        <strain evidence="1">Na p29</strain>
    </source>
</reference>
<proteinExistence type="predicted"/>